<evidence type="ECO:0000313" key="2">
    <source>
        <dbReference type="Proteomes" id="UP000219369"/>
    </source>
</evidence>
<sequence>MKINSVLVFRGSMIISPIPPGLSSLKTEVASGAHPPVPICFSPPQVYWASLASHEYQDALFPPSL</sequence>
<name>A0A2H3U619_FUSOX</name>
<dbReference type="AlphaFoldDB" id="A0A2H3U619"/>
<evidence type="ECO:0000313" key="1">
    <source>
        <dbReference type="EMBL" id="SCO92360.1"/>
    </source>
</evidence>
<accession>A0A2H3U619</accession>
<proteinExistence type="predicted"/>
<dbReference type="Proteomes" id="UP000219369">
    <property type="component" value="Unassembled WGS sequence"/>
</dbReference>
<reference evidence="2" key="1">
    <citation type="submission" date="2016-09" db="EMBL/GenBank/DDBJ databases">
        <authorList>
            <person name="Guldener U."/>
        </authorList>
    </citation>
    <scope>NUCLEOTIDE SEQUENCE [LARGE SCALE GENOMIC DNA]</scope>
    <source>
        <strain evidence="2">V64-1</strain>
    </source>
</reference>
<organism evidence="1 2">
    <name type="scientific">Fusarium oxysporum</name>
    <name type="common">Fusarium vascular wilt</name>
    <dbReference type="NCBI Taxonomy" id="5507"/>
    <lineage>
        <taxon>Eukaryota</taxon>
        <taxon>Fungi</taxon>
        <taxon>Dikarya</taxon>
        <taxon>Ascomycota</taxon>
        <taxon>Pezizomycotina</taxon>
        <taxon>Sordariomycetes</taxon>
        <taxon>Hypocreomycetidae</taxon>
        <taxon>Hypocreales</taxon>
        <taxon>Nectriaceae</taxon>
        <taxon>Fusarium</taxon>
        <taxon>Fusarium oxysporum species complex</taxon>
    </lineage>
</organism>
<gene>
    <name evidence="1" type="ORF">FRV6_16488</name>
</gene>
<dbReference type="EMBL" id="FMJY01000011">
    <property type="protein sequence ID" value="SCO92360.1"/>
    <property type="molecule type" value="Genomic_DNA"/>
</dbReference>
<protein>
    <submittedName>
        <fullName evidence="1">Uncharacterized protein</fullName>
    </submittedName>
</protein>